<sequence>MYIETKLQLADFLTKPISTKQFELMLDRFNIRNSPSRGSVEVSKLSLRSRMEEIGLFSQDFLAVGESAQTIPSEARIM</sequence>
<accession>A0A0N7L5K1</accession>
<name>A0A0N7L5K1_PLAHL</name>
<keyword evidence="2" id="KW-1185">Reference proteome</keyword>
<dbReference type="AlphaFoldDB" id="A0A0N7L5K1"/>
<proteinExistence type="predicted"/>
<protein>
    <submittedName>
        <fullName evidence="1">Uncharacterized protein</fullName>
    </submittedName>
</protein>
<evidence type="ECO:0000313" key="1">
    <source>
        <dbReference type="EMBL" id="CEG41699.1"/>
    </source>
</evidence>
<evidence type="ECO:0000313" key="2">
    <source>
        <dbReference type="Proteomes" id="UP000054928"/>
    </source>
</evidence>
<organism evidence="1 2">
    <name type="scientific">Plasmopara halstedii</name>
    <name type="common">Downy mildew of sunflower</name>
    <dbReference type="NCBI Taxonomy" id="4781"/>
    <lineage>
        <taxon>Eukaryota</taxon>
        <taxon>Sar</taxon>
        <taxon>Stramenopiles</taxon>
        <taxon>Oomycota</taxon>
        <taxon>Peronosporomycetes</taxon>
        <taxon>Peronosporales</taxon>
        <taxon>Peronosporaceae</taxon>
        <taxon>Plasmopara</taxon>
    </lineage>
</organism>
<dbReference type="EMBL" id="CCYD01000586">
    <property type="protein sequence ID" value="CEG41699.1"/>
    <property type="molecule type" value="Genomic_DNA"/>
</dbReference>
<dbReference type="RefSeq" id="XP_024578068.1">
    <property type="nucleotide sequence ID" value="XM_024727497.1"/>
</dbReference>
<dbReference type="Proteomes" id="UP000054928">
    <property type="component" value="Unassembled WGS sequence"/>
</dbReference>
<dbReference type="GeneID" id="36407085"/>
<reference evidence="2" key="1">
    <citation type="submission" date="2014-09" db="EMBL/GenBank/DDBJ databases">
        <authorList>
            <person name="Sharma Rahul"/>
            <person name="Thines Marco"/>
        </authorList>
    </citation>
    <scope>NUCLEOTIDE SEQUENCE [LARGE SCALE GENOMIC DNA]</scope>
</reference>